<name>A0ABN1K4J3_9BURK</name>
<dbReference type="EMBL" id="BAAAEW010000020">
    <property type="protein sequence ID" value="GAA0754574.1"/>
    <property type="molecule type" value="Genomic_DNA"/>
</dbReference>
<evidence type="ECO:0000313" key="1">
    <source>
        <dbReference type="EMBL" id="GAA0754574.1"/>
    </source>
</evidence>
<accession>A0ABN1K4J3</accession>
<keyword evidence="2" id="KW-1185">Reference proteome</keyword>
<comment type="caution">
    <text evidence="1">The sequence shown here is derived from an EMBL/GenBank/DDBJ whole genome shotgun (WGS) entry which is preliminary data.</text>
</comment>
<organism evidence="1 2">
    <name type="scientific">Ideonella azotifigens</name>
    <dbReference type="NCBI Taxonomy" id="513160"/>
    <lineage>
        <taxon>Bacteria</taxon>
        <taxon>Pseudomonadati</taxon>
        <taxon>Pseudomonadota</taxon>
        <taxon>Betaproteobacteria</taxon>
        <taxon>Burkholderiales</taxon>
        <taxon>Sphaerotilaceae</taxon>
        <taxon>Ideonella</taxon>
    </lineage>
</organism>
<evidence type="ECO:0000313" key="2">
    <source>
        <dbReference type="Proteomes" id="UP001500279"/>
    </source>
</evidence>
<protein>
    <submittedName>
        <fullName evidence="1">Uncharacterized protein</fullName>
    </submittedName>
</protein>
<sequence length="345" mass="39309">MGGDSLLALLGRPIEDQGVQDCLERLARGIQPELDAEDREVYVDWIVLNELGLELGFDDQAYLEALDPTLRRQGPVLFSQVIFHADGPVMRNFPFKLPFGLSLDDARQATRTRLDAKSSQRRSYLSDFWRIAGLDVTVAYRDAGHAIQSVYCRMPETPWALDSHTRLLPTPEEFRNLFGLRWSQLQLRAALAMFGIDRHLASVRREHVADMRREYGIELYFTEGRRIVGSDRRYPNAQVFSAVTYYAARELDSLCWTGPLPFDLNFSDTQQDLVRKVGHRPVVHEDALLSGHAVWCFEDGTGLNVLYSNLENRLLRVTWMAPGFWSKDEPEAVVDHGEKGRGARA</sequence>
<reference evidence="1 2" key="1">
    <citation type="journal article" date="2019" name="Int. J. Syst. Evol. Microbiol.">
        <title>The Global Catalogue of Microorganisms (GCM) 10K type strain sequencing project: providing services to taxonomists for standard genome sequencing and annotation.</title>
        <authorList>
            <consortium name="The Broad Institute Genomics Platform"/>
            <consortium name="The Broad Institute Genome Sequencing Center for Infectious Disease"/>
            <person name="Wu L."/>
            <person name="Ma J."/>
        </authorList>
    </citation>
    <scope>NUCLEOTIDE SEQUENCE [LARGE SCALE GENOMIC DNA]</scope>
    <source>
        <strain evidence="1 2">JCM 15503</strain>
    </source>
</reference>
<proteinExistence type="predicted"/>
<dbReference type="Proteomes" id="UP001500279">
    <property type="component" value="Unassembled WGS sequence"/>
</dbReference>
<gene>
    <name evidence="1" type="ORF">GCM10009107_31220</name>
</gene>